<organism evidence="5 6">
    <name type="scientific">Hibiscus syriacus</name>
    <name type="common">Rose of Sharon</name>
    <dbReference type="NCBI Taxonomy" id="106335"/>
    <lineage>
        <taxon>Eukaryota</taxon>
        <taxon>Viridiplantae</taxon>
        <taxon>Streptophyta</taxon>
        <taxon>Embryophyta</taxon>
        <taxon>Tracheophyta</taxon>
        <taxon>Spermatophyta</taxon>
        <taxon>Magnoliopsida</taxon>
        <taxon>eudicotyledons</taxon>
        <taxon>Gunneridae</taxon>
        <taxon>Pentapetalae</taxon>
        <taxon>rosids</taxon>
        <taxon>malvids</taxon>
        <taxon>Malvales</taxon>
        <taxon>Malvaceae</taxon>
        <taxon>Malvoideae</taxon>
        <taxon>Hibiscus</taxon>
    </lineage>
</organism>
<evidence type="ECO:0000313" key="5">
    <source>
        <dbReference type="EMBL" id="KAE8712337.1"/>
    </source>
</evidence>
<dbReference type="Pfam" id="PF00685">
    <property type="entry name" value="Sulfotransfer_1"/>
    <property type="match status" value="1"/>
</dbReference>
<dbReference type="AlphaFoldDB" id="A0A6A3B8T1"/>
<dbReference type="EMBL" id="VEPZ02000898">
    <property type="protein sequence ID" value="KAE8712337.1"/>
    <property type="molecule type" value="Genomic_DNA"/>
</dbReference>
<dbReference type="EC" id="2.8.2.-" evidence="3"/>
<evidence type="ECO:0000256" key="2">
    <source>
        <dbReference type="ARBA" id="ARBA00022679"/>
    </source>
</evidence>
<reference evidence="5" key="1">
    <citation type="submission" date="2019-09" db="EMBL/GenBank/DDBJ databases">
        <title>Draft genome information of white flower Hibiscus syriacus.</title>
        <authorList>
            <person name="Kim Y.-M."/>
        </authorList>
    </citation>
    <scope>NUCLEOTIDE SEQUENCE [LARGE SCALE GENOMIC DNA]</scope>
    <source>
        <strain evidence="5">YM2019G1</strain>
    </source>
</reference>
<gene>
    <name evidence="5" type="ORF">F3Y22_tig00110258pilonHSYRG00181</name>
</gene>
<evidence type="ECO:0000259" key="4">
    <source>
        <dbReference type="Pfam" id="PF00685"/>
    </source>
</evidence>
<evidence type="ECO:0000313" key="6">
    <source>
        <dbReference type="Proteomes" id="UP000436088"/>
    </source>
</evidence>
<sequence>MILFLKYEDLKEDIRSQLKRLAMFLGAPFTEHEEMKGAVEEITKICSFENLKDLQVNKKGLHVSGIPHTEFFRKGNVGDWGNYLTPSMVGRLGKLIQEKLDDSGLTFKLSSKTLEDNIASPRSSVIFLALVFAS</sequence>
<keyword evidence="6" id="KW-1185">Reference proteome</keyword>
<dbReference type="OrthoDB" id="205623at2759"/>
<evidence type="ECO:0000256" key="3">
    <source>
        <dbReference type="RuleBase" id="RU361155"/>
    </source>
</evidence>
<dbReference type="InterPro" id="IPR027417">
    <property type="entry name" value="P-loop_NTPase"/>
</dbReference>
<comment type="similarity">
    <text evidence="1 3">Belongs to the sulfotransferase 1 family.</text>
</comment>
<dbReference type="PANTHER" id="PTHR11783">
    <property type="entry name" value="SULFOTRANSFERASE SULT"/>
    <property type="match status" value="1"/>
</dbReference>
<dbReference type="InterPro" id="IPR000863">
    <property type="entry name" value="Sulfotransferase_dom"/>
</dbReference>
<protein>
    <recommendedName>
        <fullName evidence="3">Sulfotransferase</fullName>
        <ecNumber evidence="3">2.8.2.-</ecNumber>
    </recommendedName>
</protein>
<dbReference type="SUPFAM" id="SSF52540">
    <property type="entry name" value="P-loop containing nucleoside triphosphate hydrolases"/>
    <property type="match status" value="1"/>
</dbReference>
<keyword evidence="2 3" id="KW-0808">Transferase</keyword>
<comment type="caution">
    <text evidence="5">The sequence shown here is derived from an EMBL/GenBank/DDBJ whole genome shotgun (WGS) entry which is preliminary data.</text>
</comment>
<dbReference type="GO" id="GO:0008146">
    <property type="term" value="F:sulfotransferase activity"/>
    <property type="evidence" value="ECO:0007669"/>
    <property type="project" value="InterPro"/>
</dbReference>
<accession>A0A6A3B8T1</accession>
<evidence type="ECO:0000256" key="1">
    <source>
        <dbReference type="ARBA" id="ARBA00005771"/>
    </source>
</evidence>
<proteinExistence type="inferred from homology"/>
<feature type="domain" description="Sulfotransferase" evidence="4">
    <location>
        <begin position="2"/>
        <end position="104"/>
    </location>
</feature>
<name>A0A6A3B8T1_HIBSY</name>
<dbReference type="Proteomes" id="UP000436088">
    <property type="component" value="Unassembled WGS sequence"/>
</dbReference>
<dbReference type="Gene3D" id="3.40.50.300">
    <property type="entry name" value="P-loop containing nucleotide triphosphate hydrolases"/>
    <property type="match status" value="1"/>
</dbReference>